<dbReference type="EMBL" id="JAUESC010000381">
    <property type="protein sequence ID" value="KAK0589494.1"/>
    <property type="molecule type" value="Genomic_DNA"/>
</dbReference>
<evidence type="ECO:0000256" key="4">
    <source>
        <dbReference type="ARBA" id="ARBA00012483"/>
    </source>
</evidence>
<dbReference type="AlphaFoldDB" id="A0AA39VKT3"/>
<reference evidence="11" key="2">
    <citation type="submission" date="2023-06" db="EMBL/GenBank/DDBJ databases">
        <authorList>
            <person name="Swenson N.G."/>
            <person name="Wegrzyn J.L."/>
            <person name="Mcevoy S.L."/>
        </authorList>
    </citation>
    <scope>NUCLEOTIDE SEQUENCE</scope>
    <source>
        <strain evidence="11">NS2018</strain>
        <tissue evidence="11">Leaf</tissue>
    </source>
</reference>
<comment type="caution">
    <text evidence="11">The sequence shown here is derived from an EMBL/GenBank/DDBJ whole genome shotgun (WGS) entry which is preliminary data.</text>
</comment>
<keyword evidence="5" id="KW-0808">Transferase</keyword>
<keyword evidence="12" id="KW-1185">Reference proteome</keyword>
<evidence type="ECO:0000256" key="5">
    <source>
        <dbReference type="ARBA" id="ARBA00022679"/>
    </source>
</evidence>
<keyword evidence="9 10" id="KW-0472">Membrane</keyword>
<keyword evidence="8 10" id="KW-1133">Transmembrane helix</keyword>
<evidence type="ECO:0000256" key="7">
    <source>
        <dbReference type="ARBA" id="ARBA00022786"/>
    </source>
</evidence>
<evidence type="ECO:0000256" key="6">
    <source>
        <dbReference type="ARBA" id="ARBA00022692"/>
    </source>
</evidence>
<dbReference type="GO" id="GO:0005789">
    <property type="term" value="C:endoplasmic reticulum membrane"/>
    <property type="evidence" value="ECO:0007669"/>
    <property type="project" value="TreeGrafter"/>
</dbReference>
<evidence type="ECO:0000256" key="9">
    <source>
        <dbReference type="ARBA" id="ARBA00023136"/>
    </source>
</evidence>
<dbReference type="PANTHER" id="PTHR13145">
    <property type="entry name" value="SSM4 PROTEIN"/>
    <property type="match status" value="1"/>
</dbReference>
<dbReference type="PANTHER" id="PTHR13145:SF0">
    <property type="entry name" value="E3 UBIQUITIN-PROTEIN LIGASE MARCHF6"/>
    <property type="match status" value="1"/>
</dbReference>
<keyword evidence="7" id="KW-0833">Ubl conjugation pathway</keyword>
<gene>
    <name evidence="11" type="ORF">LWI29_015065</name>
</gene>
<comment type="catalytic activity">
    <reaction evidence="1">
        <text>S-ubiquitinyl-[E2 ubiquitin-conjugating enzyme]-L-cysteine + [acceptor protein]-L-lysine = [E2 ubiquitin-conjugating enzyme]-L-cysteine + N(6)-ubiquitinyl-[acceptor protein]-L-lysine.</text>
        <dbReference type="EC" id="2.3.2.27"/>
    </reaction>
</comment>
<dbReference type="Proteomes" id="UP001168877">
    <property type="component" value="Unassembled WGS sequence"/>
</dbReference>
<reference evidence="11" key="1">
    <citation type="journal article" date="2022" name="Plant J.">
        <title>Strategies of tolerance reflected in two North American maple genomes.</title>
        <authorList>
            <person name="McEvoy S.L."/>
            <person name="Sezen U.U."/>
            <person name="Trouern-Trend A."/>
            <person name="McMahon S.M."/>
            <person name="Schaberg P.G."/>
            <person name="Yang J."/>
            <person name="Wegrzyn J.L."/>
            <person name="Swenson N.G."/>
        </authorList>
    </citation>
    <scope>NUCLEOTIDE SEQUENCE</scope>
    <source>
        <strain evidence="11">NS2018</strain>
    </source>
</reference>
<dbReference type="GO" id="GO:0036503">
    <property type="term" value="P:ERAD pathway"/>
    <property type="evidence" value="ECO:0007669"/>
    <property type="project" value="TreeGrafter"/>
</dbReference>
<evidence type="ECO:0000313" key="11">
    <source>
        <dbReference type="EMBL" id="KAK0589494.1"/>
    </source>
</evidence>
<dbReference type="GO" id="GO:0061630">
    <property type="term" value="F:ubiquitin protein ligase activity"/>
    <property type="evidence" value="ECO:0007669"/>
    <property type="project" value="UniProtKB-EC"/>
</dbReference>
<evidence type="ECO:0000256" key="3">
    <source>
        <dbReference type="ARBA" id="ARBA00004906"/>
    </source>
</evidence>
<accession>A0AA39VKT3</accession>
<evidence type="ECO:0000256" key="2">
    <source>
        <dbReference type="ARBA" id="ARBA00004141"/>
    </source>
</evidence>
<evidence type="ECO:0000256" key="8">
    <source>
        <dbReference type="ARBA" id="ARBA00022989"/>
    </source>
</evidence>
<proteinExistence type="predicted"/>
<evidence type="ECO:0000313" key="12">
    <source>
        <dbReference type="Proteomes" id="UP001168877"/>
    </source>
</evidence>
<comment type="pathway">
    <text evidence="3">Protein modification; protein ubiquitination.</text>
</comment>
<feature type="transmembrane region" description="Helical" evidence="10">
    <location>
        <begin position="22"/>
        <end position="43"/>
    </location>
</feature>
<comment type="subcellular location">
    <subcellularLocation>
        <location evidence="2">Membrane</location>
        <topology evidence="2">Multi-pass membrane protein</topology>
    </subcellularLocation>
</comment>
<organism evidence="11 12">
    <name type="scientific">Acer saccharum</name>
    <name type="common">Sugar maple</name>
    <dbReference type="NCBI Taxonomy" id="4024"/>
    <lineage>
        <taxon>Eukaryota</taxon>
        <taxon>Viridiplantae</taxon>
        <taxon>Streptophyta</taxon>
        <taxon>Embryophyta</taxon>
        <taxon>Tracheophyta</taxon>
        <taxon>Spermatophyta</taxon>
        <taxon>Magnoliopsida</taxon>
        <taxon>eudicotyledons</taxon>
        <taxon>Gunneridae</taxon>
        <taxon>Pentapetalae</taxon>
        <taxon>rosids</taxon>
        <taxon>malvids</taxon>
        <taxon>Sapindales</taxon>
        <taxon>Sapindaceae</taxon>
        <taxon>Hippocastanoideae</taxon>
        <taxon>Acereae</taxon>
        <taxon>Acer</taxon>
    </lineage>
</organism>
<dbReference type="EC" id="2.3.2.27" evidence="4"/>
<protein>
    <recommendedName>
        <fullName evidence="4">RING-type E3 ubiquitin transferase</fullName>
        <ecNumber evidence="4">2.3.2.27</ecNumber>
    </recommendedName>
</protein>
<sequence>MCGWWLDACTVRMFGKPMSQRVHLFTVSPLASSLVHWVVGILYVLQIRFFFILLLELARSVLLSVPMHGSLIVMLGI</sequence>
<evidence type="ECO:0000256" key="1">
    <source>
        <dbReference type="ARBA" id="ARBA00000900"/>
    </source>
</evidence>
<name>A0AA39VKT3_ACESA</name>
<evidence type="ECO:0000256" key="10">
    <source>
        <dbReference type="SAM" id="Phobius"/>
    </source>
</evidence>
<keyword evidence="6 10" id="KW-0812">Transmembrane</keyword>